<feature type="compositionally biased region" description="Basic and acidic residues" evidence="2">
    <location>
        <begin position="627"/>
        <end position="646"/>
    </location>
</feature>
<dbReference type="SUPFAM" id="SSF50978">
    <property type="entry name" value="WD40 repeat-like"/>
    <property type="match status" value="1"/>
</dbReference>
<keyword evidence="4" id="KW-1185">Reference proteome</keyword>
<protein>
    <submittedName>
        <fullName evidence="3">WD40 repeat-like protein</fullName>
    </submittedName>
</protein>
<feature type="compositionally biased region" description="Polar residues" evidence="2">
    <location>
        <begin position="551"/>
        <end position="563"/>
    </location>
</feature>
<evidence type="ECO:0000313" key="4">
    <source>
        <dbReference type="Proteomes" id="UP000076871"/>
    </source>
</evidence>
<feature type="compositionally biased region" description="Polar residues" evidence="2">
    <location>
        <begin position="308"/>
        <end position="327"/>
    </location>
</feature>
<feature type="region of interest" description="Disordered" evidence="2">
    <location>
        <begin position="308"/>
        <end position="417"/>
    </location>
</feature>
<dbReference type="GO" id="GO:0007020">
    <property type="term" value="P:microtubule nucleation"/>
    <property type="evidence" value="ECO:0007669"/>
    <property type="project" value="TreeGrafter"/>
</dbReference>
<dbReference type="InParanoid" id="A0A165C757"/>
<dbReference type="Gene3D" id="2.130.10.10">
    <property type="entry name" value="YVTN repeat-like/Quinoprotein amine dehydrogenase"/>
    <property type="match status" value="2"/>
</dbReference>
<dbReference type="PANTHER" id="PTHR44414">
    <property type="entry name" value="PROTEIN NEDD1"/>
    <property type="match status" value="1"/>
</dbReference>
<feature type="compositionally biased region" description="Polar residues" evidence="2">
    <location>
        <begin position="393"/>
        <end position="403"/>
    </location>
</feature>
<dbReference type="GeneID" id="63831708"/>
<dbReference type="GO" id="GO:0043015">
    <property type="term" value="F:gamma-tubulin binding"/>
    <property type="evidence" value="ECO:0007669"/>
    <property type="project" value="TreeGrafter"/>
</dbReference>
<feature type="compositionally biased region" description="Polar residues" evidence="2">
    <location>
        <begin position="666"/>
        <end position="676"/>
    </location>
</feature>
<evidence type="ECO:0000313" key="3">
    <source>
        <dbReference type="EMBL" id="KZT02316.1"/>
    </source>
</evidence>
<dbReference type="RefSeq" id="XP_040760056.1">
    <property type="nucleotide sequence ID" value="XM_040914681.1"/>
</dbReference>
<dbReference type="STRING" id="1314785.A0A165C757"/>
<accession>A0A165C757</accession>
<reference evidence="3 4" key="1">
    <citation type="journal article" date="2016" name="Mol. Biol. Evol.">
        <title>Comparative Genomics of Early-Diverging Mushroom-Forming Fungi Provides Insights into the Origins of Lignocellulose Decay Capabilities.</title>
        <authorList>
            <person name="Nagy L.G."/>
            <person name="Riley R."/>
            <person name="Tritt A."/>
            <person name="Adam C."/>
            <person name="Daum C."/>
            <person name="Floudas D."/>
            <person name="Sun H."/>
            <person name="Yadav J.S."/>
            <person name="Pangilinan J."/>
            <person name="Larsson K.H."/>
            <person name="Matsuura K."/>
            <person name="Barry K."/>
            <person name="Labutti K."/>
            <person name="Kuo R."/>
            <person name="Ohm R.A."/>
            <person name="Bhattacharya S.S."/>
            <person name="Shirouzu T."/>
            <person name="Yoshinaga Y."/>
            <person name="Martin F.M."/>
            <person name="Grigoriev I.V."/>
            <person name="Hibbett D.S."/>
        </authorList>
    </citation>
    <scope>NUCLEOTIDE SEQUENCE [LARGE SCALE GENOMIC DNA]</scope>
    <source>
        <strain evidence="3 4">93-53</strain>
    </source>
</reference>
<feature type="compositionally biased region" description="Low complexity" evidence="2">
    <location>
        <begin position="510"/>
        <end position="522"/>
    </location>
</feature>
<dbReference type="GO" id="GO:0005737">
    <property type="term" value="C:cytoplasm"/>
    <property type="evidence" value="ECO:0007669"/>
    <property type="project" value="TreeGrafter"/>
</dbReference>
<dbReference type="SMART" id="SM00320">
    <property type="entry name" value="WD40"/>
    <property type="match status" value="4"/>
</dbReference>
<evidence type="ECO:0000256" key="2">
    <source>
        <dbReference type="SAM" id="MobiDB-lite"/>
    </source>
</evidence>
<dbReference type="Pfam" id="PF00400">
    <property type="entry name" value="WD40"/>
    <property type="match status" value="1"/>
</dbReference>
<dbReference type="OrthoDB" id="1602884at2759"/>
<dbReference type="GO" id="GO:0000278">
    <property type="term" value="P:mitotic cell cycle"/>
    <property type="evidence" value="ECO:0007669"/>
    <property type="project" value="TreeGrafter"/>
</dbReference>
<name>A0A165C757_9APHY</name>
<sequence>MLAVCTTNLLSYLDSITLKRAPVCVPPTCALDVEPTCIVWAPDNSALFISSKESIFKYDSSERHLKPVYLSSHPSSINALASKDRGSTLIFSQGQQVLILETHSGRIVQKFDSHKAPVTSIALSNDGSLLATTSAAAVHIHNLSHGSHTVLRGLTSISGSITACQFSPHSRTRLLIGAGAQLLVYDTTRPSGPIKSFTLGRERSLGEIVSVASSPFSKTLIAVACSGGTIHVVDLEKDKGILRALSVHVPLTSLVFSAEGVTLYAGTENGKVLIQDLRLLDKAPKSIIISAKGERVVAMSVQQKLKTQEAQSKPIVATSSKPLLTQDTNKHPVRHTSAATSVPGADEKAQVAENAPPPIAERTASRGGTPGKLRALAESSPRPARTMRAGITSPLSKGVSSGGITKRVISPPKTPLHRRSTRAILEEADVSVHIENLLAPLPGRRAKENVVPMDIDPKPVPSDSTSVPPPAVSRTSSGQSSRTSDMVRSRPASAGTLVTTSTTSRKRSESTSTSGTSVSAARRTAKSSTESTGPRAHPPVPSVHVEPAAISSKSRTLQSQTPSLELPDMHARLPVTPRKRRGKERMAVLGLGSPELDRWFRAGDEEIEEDAREQGADSRRVGFTSKSSKDNEARDEQIDDNDKLEVPRGAVPTFTVEVSPRRPLQGNVSTWPSVTSPLRNLSPHPASPGSHAAANLLQGMLRDAMYDFRQETRSQLTGLHLDMLKMGRGIRTELRTIVDEFRGELSTLQEENRQLRTENERLRRGY</sequence>
<dbReference type="InterPro" id="IPR015943">
    <property type="entry name" value="WD40/YVTN_repeat-like_dom_sf"/>
</dbReference>
<dbReference type="EMBL" id="KV427653">
    <property type="protein sequence ID" value="KZT02316.1"/>
    <property type="molecule type" value="Genomic_DNA"/>
</dbReference>
<evidence type="ECO:0000256" key="1">
    <source>
        <dbReference type="SAM" id="Coils"/>
    </source>
</evidence>
<feature type="compositionally biased region" description="Low complexity" evidence="2">
    <location>
        <begin position="492"/>
        <end position="503"/>
    </location>
</feature>
<dbReference type="GO" id="GO:0036064">
    <property type="term" value="C:ciliary basal body"/>
    <property type="evidence" value="ECO:0007669"/>
    <property type="project" value="TreeGrafter"/>
</dbReference>
<proteinExistence type="predicted"/>
<keyword evidence="1" id="KW-0175">Coiled coil</keyword>
<feature type="compositionally biased region" description="Low complexity" evidence="2">
    <location>
        <begin position="461"/>
        <end position="484"/>
    </location>
</feature>
<organism evidence="3 4">
    <name type="scientific">Laetiporus sulphureus 93-53</name>
    <dbReference type="NCBI Taxonomy" id="1314785"/>
    <lineage>
        <taxon>Eukaryota</taxon>
        <taxon>Fungi</taxon>
        <taxon>Dikarya</taxon>
        <taxon>Basidiomycota</taxon>
        <taxon>Agaricomycotina</taxon>
        <taxon>Agaricomycetes</taxon>
        <taxon>Polyporales</taxon>
        <taxon>Laetiporus</taxon>
    </lineage>
</organism>
<dbReference type="InterPro" id="IPR052818">
    <property type="entry name" value="NEDD1_Spindle_Assembly"/>
</dbReference>
<gene>
    <name evidence="3" type="ORF">LAESUDRAFT_815371</name>
</gene>
<feature type="region of interest" description="Disordered" evidence="2">
    <location>
        <begin position="448"/>
        <end position="586"/>
    </location>
</feature>
<dbReference type="PANTHER" id="PTHR44414:SF1">
    <property type="entry name" value="PROTEIN NEDD1"/>
    <property type="match status" value="1"/>
</dbReference>
<dbReference type="InterPro" id="IPR001680">
    <property type="entry name" value="WD40_rpt"/>
</dbReference>
<feature type="coiled-coil region" evidence="1">
    <location>
        <begin position="731"/>
        <end position="765"/>
    </location>
</feature>
<dbReference type="InterPro" id="IPR036322">
    <property type="entry name" value="WD40_repeat_dom_sf"/>
</dbReference>
<feature type="region of interest" description="Disordered" evidence="2">
    <location>
        <begin position="607"/>
        <end position="676"/>
    </location>
</feature>
<dbReference type="Proteomes" id="UP000076871">
    <property type="component" value="Unassembled WGS sequence"/>
</dbReference>
<dbReference type="GO" id="GO:0000922">
    <property type="term" value="C:spindle pole"/>
    <property type="evidence" value="ECO:0007669"/>
    <property type="project" value="TreeGrafter"/>
</dbReference>
<dbReference type="GO" id="GO:0005814">
    <property type="term" value="C:centriole"/>
    <property type="evidence" value="ECO:0007669"/>
    <property type="project" value="TreeGrafter"/>
</dbReference>
<dbReference type="AlphaFoldDB" id="A0A165C757"/>